<protein>
    <recommendedName>
        <fullName evidence="3">Bacterial Ig domain-containing protein</fullName>
    </recommendedName>
</protein>
<keyword evidence="2" id="KW-1185">Reference proteome</keyword>
<dbReference type="EMBL" id="WHOA01000099">
    <property type="protein sequence ID" value="NOU72749.1"/>
    <property type="molecule type" value="Genomic_DNA"/>
</dbReference>
<evidence type="ECO:0008006" key="3">
    <source>
        <dbReference type="Google" id="ProtNLM"/>
    </source>
</evidence>
<accession>A0ABX1XWH9</accession>
<reference evidence="1 2" key="1">
    <citation type="submission" date="2019-10" db="EMBL/GenBank/DDBJ databases">
        <title>Description of Paenibacillus terrestris sp. nov.</title>
        <authorList>
            <person name="Carlier A."/>
            <person name="Qi S."/>
        </authorList>
    </citation>
    <scope>NUCLEOTIDE SEQUENCE [LARGE SCALE GENOMIC DNA]</scope>
    <source>
        <strain evidence="1 2">LMG 31458</strain>
    </source>
</reference>
<evidence type="ECO:0000313" key="2">
    <source>
        <dbReference type="Proteomes" id="UP000616779"/>
    </source>
</evidence>
<comment type="caution">
    <text evidence="1">The sequence shown here is derived from an EMBL/GenBank/DDBJ whole genome shotgun (WGS) entry which is preliminary data.</text>
</comment>
<organism evidence="1 2">
    <name type="scientific">Paenibacillus phytorum</name>
    <dbReference type="NCBI Taxonomy" id="2654977"/>
    <lineage>
        <taxon>Bacteria</taxon>
        <taxon>Bacillati</taxon>
        <taxon>Bacillota</taxon>
        <taxon>Bacilli</taxon>
        <taxon>Bacillales</taxon>
        <taxon>Paenibacillaceae</taxon>
        <taxon>Paenibacillus</taxon>
    </lineage>
</organism>
<dbReference type="Proteomes" id="UP000616779">
    <property type="component" value="Unassembled WGS sequence"/>
</dbReference>
<sequence>MLTLILLFSSNDYAEAIPTSGTVEAKMYFKVTFVLDGYGTKEKPFSDKALKSIPNARLIVIDSNGIIVANGLTDKKGEWSVKINTPIDPRFQIKKMGVLTVITVADGFNEFIKFNVPVNENGDGEGTALITLRRIRPDVRNEPSFDVAFHRFTVFGMLDYYANQIGLAKQEQIKGADGFGEVDMPWSAKLK</sequence>
<dbReference type="RefSeq" id="WP_171644035.1">
    <property type="nucleotide sequence ID" value="NZ_WHOA01000099.1"/>
</dbReference>
<proteinExistence type="predicted"/>
<evidence type="ECO:0000313" key="1">
    <source>
        <dbReference type="EMBL" id="NOU72749.1"/>
    </source>
</evidence>
<name>A0ABX1XWH9_9BACL</name>
<gene>
    <name evidence="1" type="ORF">GC098_15190</name>
</gene>